<keyword evidence="6" id="KW-1185">Reference proteome</keyword>
<keyword evidence="2 3" id="KW-0378">Hydrolase</keyword>
<dbReference type="InterPro" id="IPR000086">
    <property type="entry name" value="NUDIX_hydrolase_dom"/>
</dbReference>
<evidence type="ECO:0000313" key="6">
    <source>
        <dbReference type="Proteomes" id="UP001162162"/>
    </source>
</evidence>
<dbReference type="PROSITE" id="PS51462">
    <property type="entry name" value="NUDIX"/>
    <property type="match status" value="1"/>
</dbReference>
<accession>A0AAV8Z044</accession>
<dbReference type="InterPro" id="IPR015797">
    <property type="entry name" value="NUDIX_hydrolase-like_dom_sf"/>
</dbReference>
<reference evidence="5" key="1">
    <citation type="journal article" date="2023" name="Insect Mol. Biol.">
        <title>Genome sequencing provides insights into the evolution of gene families encoding plant cell wall-degrading enzymes in longhorned beetles.</title>
        <authorList>
            <person name="Shin N.R."/>
            <person name="Okamura Y."/>
            <person name="Kirsch R."/>
            <person name="Pauchet Y."/>
        </authorList>
    </citation>
    <scope>NUCLEOTIDE SEQUENCE</scope>
    <source>
        <strain evidence="5">AMC_N1</strain>
    </source>
</reference>
<feature type="domain" description="Nudix hydrolase" evidence="4">
    <location>
        <begin position="153"/>
        <end position="283"/>
    </location>
</feature>
<evidence type="ECO:0000256" key="3">
    <source>
        <dbReference type="RuleBase" id="RU003476"/>
    </source>
</evidence>
<dbReference type="Gene3D" id="3.40.630.30">
    <property type="match status" value="1"/>
</dbReference>
<dbReference type="PRINTS" id="PR00502">
    <property type="entry name" value="NUDIXFAMILY"/>
</dbReference>
<dbReference type="InterPro" id="IPR040618">
    <property type="entry name" value="Pre-Nudix"/>
</dbReference>
<dbReference type="PROSITE" id="PS00893">
    <property type="entry name" value="NUDIX_BOX"/>
    <property type="match status" value="1"/>
</dbReference>
<dbReference type="CDD" id="cd04670">
    <property type="entry name" value="NUDIX_ASFGF2_Nudt6"/>
    <property type="match status" value="1"/>
</dbReference>
<dbReference type="GO" id="GO:0047631">
    <property type="term" value="F:ADP-ribose diphosphatase activity"/>
    <property type="evidence" value="ECO:0007669"/>
    <property type="project" value="TreeGrafter"/>
</dbReference>
<dbReference type="PRINTS" id="PR01356">
    <property type="entry name" value="GFGPROTEIN"/>
</dbReference>
<evidence type="ECO:0000256" key="1">
    <source>
        <dbReference type="ARBA" id="ARBA00005582"/>
    </source>
</evidence>
<comment type="caution">
    <text evidence="5">The sequence shown here is derived from an EMBL/GenBank/DDBJ whole genome shotgun (WGS) entry which is preliminary data.</text>
</comment>
<dbReference type="SUPFAM" id="SSF55811">
    <property type="entry name" value="Nudix"/>
    <property type="match status" value="1"/>
</dbReference>
<dbReference type="Proteomes" id="UP001162162">
    <property type="component" value="Unassembled WGS sequence"/>
</dbReference>
<protein>
    <recommendedName>
        <fullName evidence="4">Nudix hydrolase domain-containing protein</fullName>
    </recommendedName>
</protein>
<dbReference type="FunFam" id="3.90.79.10:FF:000015">
    <property type="entry name" value="Nudix hydrolase 8"/>
    <property type="match status" value="1"/>
</dbReference>
<dbReference type="EMBL" id="JAPWTK010000023">
    <property type="protein sequence ID" value="KAJ8957364.1"/>
    <property type="molecule type" value="Genomic_DNA"/>
</dbReference>
<evidence type="ECO:0000256" key="2">
    <source>
        <dbReference type="ARBA" id="ARBA00022801"/>
    </source>
</evidence>
<dbReference type="PANTHER" id="PTHR13994:SF13">
    <property type="entry name" value="FI03680P"/>
    <property type="match status" value="1"/>
</dbReference>
<dbReference type="Pfam" id="PF18290">
    <property type="entry name" value="Nudix_hydro"/>
    <property type="match status" value="1"/>
</dbReference>
<dbReference type="Gene3D" id="3.90.79.10">
    <property type="entry name" value="Nucleoside Triphosphate Pyrophosphohydrolase"/>
    <property type="match status" value="1"/>
</dbReference>
<sequence length="330" mass="38415">MNTVNTLFPLQLGYRLCRAKIRHLLSLSKSYPSYRFSSSFNVYSSTALSKMENNSEKNTFQGKRDHFSGVTVHSEKEKCEDINELTKKLEDSLHLWRENGNRGIWFRVHLDQSDWVPVLAKKGFKFHHAKDEHVMMYLWLPPTENCNIPHYAHTMVGVGAVVVNDKGQILAVRDKHSRITGPFWKLPGGYVEPGENLVDAAIREVHEETGIFTEFLSVLTLRHGHWGMFKCSDIYIVVSLKPMSEKIEMCEREIAECKWMDIEEYLNHPHVSEHNRFFLQKYSEYDEHNIKINCFHGVHPIVDKVYTMYSVIKKEDETSEDSRDESDDAS</sequence>
<evidence type="ECO:0000259" key="4">
    <source>
        <dbReference type="PROSITE" id="PS51462"/>
    </source>
</evidence>
<proteinExistence type="inferred from homology"/>
<dbReference type="AlphaFoldDB" id="A0AAV8Z044"/>
<dbReference type="InterPro" id="IPR020476">
    <property type="entry name" value="Nudix_hydrolase"/>
</dbReference>
<comment type="similarity">
    <text evidence="1 3">Belongs to the Nudix hydrolase family.</text>
</comment>
<dbReference type="Pfam" id="PF00293">
    <property type="entry name" value="NUDIX"/>
    <property type="match status" value="1"/>
</dbReference>
<dbReference type="PANTHER" id="PTHR13994">
    <property type="entry name" value="NUDIX HYDROLASE RELATED"/>
    <property type="match status" value="1"/>
</dbReference>
<evidence type="ECO:0000313" key="5">
    <source>
        <dbReference type="EMBL" id="KAJ8957364.1"/>
    </source>
</evidence>
<dbReference type="GO" id="GO:0035529">
    <property type="term" value="F:NADH pyrophosphatase activity"/>
    <property type="evidence" value="ECO:0007669"/>
    <property type="project" value="TreeGrafter"/>
</dbReference>
<dbReference type="InterPro" id="IPR020084">
    <property type="entry name" value="NUDIX_hydrolase_CS"/>
</dbReference>
<name>A0AAV8Z044_9CUCU</name>
<dbReference type="InterPro" id="IPR003293">
    <property type="entry name" value="Nudix_hydrolase6-like"/>
</dbReference>
<dbReference type="GO" id="GO:0051287">
    <property type="term" value="F:NAD binding"/>
    <property type="evidence" value="ECO:0007669"/>
    <property type="project" value="TreeGrafter"/>
</dbReference>
<organism evidence="5 6">
    <name type="scientific">Aromia moschata</name>
    <dbReference type="NCBI Taxonomy" id="1265417"/>
    <lineage>
        <taxon>Eukaryota</taxon>
        <taxon>Metazoa</taxon>
        <taxon>Ecdysozoa</taxon>
        <taxon>Arthropoda</taxon>
        <taxon>Hexapoda</taxon>
        <taxon>Insecta</taxon>
        <taxon>Pterygota</taxon>
        <taxon>Neoptera</taxon>
        <taxon>Endopterygota</taxon>
        <taxon>Coleoptera</taxon>
        <taxon>Polyphaga</taxon>
        <taxon>Cucujiformia</taxon>
        <taxon>Chrysomeloidea</taxon>
        <taxon>Cerambycidae</taxon>
        <taxon>Cerambycinae</taxon>
        <taxon>Callichromatini</taxon>
        <taxon>Aromia</taxon>
    </lineage>
</organism>
<gene>
    <name evidence="5" type="ORF">NQ318_004843</name>
</gene>